<dbReference type="InterPro" id="IPR029479">
    <property type="entry name" value="Nitroreductase"/>
</dbReference>
<dbReference type="PANTHER" id="PTHR43745">
    <property type="entry name" value="NITROREDUCTASE MJ1384-RELATED"/>
    <property type="match status" value="1"/>
</dbReference>
<dbReference type="GO" id="GO:0016491">
    <property type="term" value="F:oxidoreductase activity"/>
    <property type="evidence" value="ECO:0007669"/>
    <property type="project" value="InterPro"/>
</dbReference>
<dbReference type="CDD" id="cd02142">
    <property type="entry name" value="McbC_SagB-like_oxidoreductase"/>
    <property type="match status" value="1"/>
</dbReference>
<feature type="domain" description="Nitroreductase" evidence="2">
    <location>
        <begin position="43"/>
        <end position="219"/>
    </location>
</feature>
<dbReference type="RefSeq" id="WP_250867531.1">
    <property type="nucleotide sequence ID" value="NZ_JAGSOI010000010.1"/>
</dbReference>
<organism evidence="3 4">
    <name type="scientific">Methanococcoides seepicolus</name>
    <dbReference type="NCBI Taxonomy" id="2828780"/>
    <lineage>
        <taxon>Archaea</taxon>
        <taxon>Methanobacteriati</taxon>
        <taxon>Methanobacteriota</taxon>
        <taxon>Stenosarchaea group</taxon>
        <taxon>Methanomicrobia</taxon>
        <taxon>Methanosarcinales</taxon>
        <taxon>Methanosarcinaceae</taxon>
        <taxon>Methanococcoides</taxon>
    </lineage>
</organism>
<evidence type="ECO:0000313" key="4">
    <source>
        <dbReference type="Proteomes" id="UP001056766"/>
    </source>
</evidence>
<dbReference type="InterPro" id="IPR020051">
    <property type="entry name" value="SagB-type_dehydrogenase"/>
</dbReference>
<dbReference type="InterPro" id="IPR052544">
    <property type="entry name" value="Bacteriocin_Proc_Enz"/>
</dbReference>
<dbReference type="PANTHER" id="PTHR43745:SF2">
    <property type="entry name" value="NITROREDUCTASE MJ1384-RELATED"/>
    <property type="match status" value="1"/>
</dbReference>
<dbReference type="AlphaFoldDB" id="A0A9E4ZDS1"/>
<reference evidence="3" key="1">
    <citation type="journal article" date="2021" name="mSystems">
        <title>Bacteria and Archaea Synergistically Convert Glycine Betaine to Biogenic Methane in the Formosa Cold Seep of the South China Sea.</title>
        <authorList>
            <person name="Li L."/>
            <person name="Zhang W."/>
            <person name="Zhang S."/>
            <person name="Song L."/>
            <person name="Sun Q."/>
            <person name="Zhang H."/>
            <person name="Xiang H."/>
            <person name="Dong X."/>
        </authorList>
    </citation>
    <scope>NUCLEOTIDE SEQUENCE</scope>
    <source>
        <strain evidence="3">LLY</strain>
    </source>
</reference>
<sequence length="220" mass="23826">MSRYVERNENDQLDAGTKPADPLPELQLPDPALAGNISIEQTLAQRRSIRSYSDNPLSLSNVSQILWAAQGMTMDKFFRTAPSAGALYPLEVYLIAGNVRGLDVGVYRYAPARHSLIRICDGDRRDELCKASLSQPHIRDAAAVVVIAADYSRTTVKYGTRGIRYVHIEGGCAAENICLQGMSLGIGTCVTGAFDDAKVASILNLPANEDPLLILSIGYV</sequence>
<proteinExistence type="predicted"/>
<dbReference type="Pfam" id="PF00881">
    <property type="entry name" value="Nitroreductase"/>
    <property type="match status" value="1"/>
</dbReference>
<name>A0A9E4ZDS1_9EURY</name>
<accession>A0A9E4ZDS1</accession>
<keyword evidence="4" id="KW-1185">Reference proteome</keyword>
<dbReference type="SUPFAM" id="SSF55469">
    <property type="entry name" value="FMN-dependent nitroreductase-like"/>
    <property type="match status" value="1"/>
</dbReference>
<comment type="caution">
    <text evidence="3">The sequence shown here is derived from an EMBL/GenBank/DDBJ whole genome shotgun (WGS) entry which is preliminary data.</text>
</comment>
<feature type="compositionally biased region" description="Basic and acidic residues" evidence="1">
    <location>
        <begin position="1"/>
        <end position="10"/>
    </location>
</feature>
<feature type="region of interest" description="Disordered" evidence="1">
    <location>
        <begin position="1"/>
        <end position="27"/>
    </location>
</feature>
<dbReference type="EMBL" id="JAGSOI010000010">
    <property type="protein sequence ID" value="MCM1986163.1"/>
    <property type="molecule type" value="Genomic_DNA"/>
</dbReference>
<dbReference type="InterPro" id="IPR000415">
    <property type="entry name" value="Nitroreductase-like"/>
</dbReference>
<dbReference type="Proteomes" id="UP001056766">
    <property type="component" value="Unassembled WGS sequence"/>
</dbReference>
<dbReference type="Gene3D" id="3.40.109.10">
    <property type="entry name" value="NADH Oxidase"/>
    <property type="match status" value="1"/>
</dbReference>
<dbReference type="NCBIfam" id="TIGR03605">
    <property type="entry name" value="antibiot_sagB"/>
    <property type="match status" value="1"/>
</dbReference>
<evidence type="ECO:0000259" key="2">
    <source>
        <dbReference type="Pfam" id="PF00881"/>
    </source>
</evidence>
<evidence type="ECO:0000256" key="1">
    <source>
        <dbReference type="SAM" id="MobiDB-lite"/>
    </source>
</evidence>
<protein>
    <submittedName>
        <fullName evidence="3">SagB/ThcOx family dehydrogenase</fullName>
    </submittedName>
</protein>
<evidence type="ECO:0000313" key="3">
    <source>
        <dbReference type="EMBL" id="MCM1986163.1"/>
    </source>
</evidence>
<reference evidence="3" key="2">
    <citation type="submission" date="2021-04" db="EMBL/GenBank/DDBJ databases">
        <authorList>
            <person name="Dong X."/>
        </authorList>
    </citation>
    <scope>NUCLEOTIDE SEQUENCE</scope>
    <source>
        <strain evidence="3">LLY</strain>
    </source>
</reference>
<gene>
    <name evidence="3" type="ORF">KDK67_03920</name>
</gene>